<comment type="caution">
    <text evidence="2">The sequence shown here is derived from an EMBL/GenBank/DDBJ whole genome shotgun (WGS) entry which is preliminary data.</text>
</comment>
<dbReference type="AlphaFoldDB" id="A0A2A4GEN5"/>
<dbReference type="Proteomes" id="UP000219559">
    <property type="component" value="Unassembled WGS sequence"/>
</dbReference>
<dbReference type="EMBL" id="NBWU01000001">
    <property type="protein sequence ID" value="PCE66255.1"/>
    <property type="molecule type" value="Genomic_DNA"/>
</dbReference>
<evidence type="ECO:0000256" key="1">
    <source>
        <dbReference type="SAM" id="Phobius"/>
    </source>
</evidence>
<dbReference type="Pfam" id="PF09411">
    <property type="entry name" value="PagL"/>
    <property type="match status" value="1"/>
</dbReference>
<evidence type="ECO:0008006" key="4">
    <source>
        <dbReference type="Google" id="ProtNLM"/>
    </source>
</evidence>
<accession>A0A2A4GEN5</accession>
<feature type="transmembrane region" description="Helical" evidence="1">
    <location>
        <begin position="23"/>
        <end position="44"/>
    </location>
</feature>
<dbReference type="InterPro" id="IPR018550">
    <property type="entry name" value="Lipid-A_deacylase-rel"/>
</dbReference>
<dbReference type="OrthoDB" id="627554at2"/>
<proteinExistence type="predicted"/>
<keyword evidence="1" id="KW-0472">Membrane</keyword>
<protein>
    <recommendedName>
        <fullName evidence="4">Deacylase</fullName>
    </recommendedName>
</protein>
<gene>
    <name evidence="2" type="ORF">B7P33_02855</name>
</gene>
<dbReference type="Gene3D" id="2.40.160.20">
    <property type="match status" value="1"/>
</dbReference>
<keyword evidence="1" id="KW-1133">Transmembrane helix</keyword>
<evidence type="ECO:0000313" key="3">
    <source>
        <dbReference type="Proteomes" id="UP000219559"/>
    </source>
</evidence>
<sequence length="404" mass="46236">MCYFCNTLTHNLMKCPDTARRQLRFVCNLFLGSYLFLWSLPIFGQSQENENPGRFHYLEIEGHSGGYLYSGPDLEESGYLESGYGAFNMKMGWQSSPSSDWAGYYNYPSYGIGFYSGFLGNDEVFGQPNALYGFIEFPLSRPGRKFSASLTPSFGLTYNLEPYDPIDNPLNDAIGARMAVYFNVDYGFSYRFTRELDFKGGIDFGHFSNGRTFVPNWGLNMFGLNFGIRYHYNADQFKRNPDAPLLPARMQRPPKTKLSQLRENHISVYLAGGLVQNEADTDNTRQYGTFSGVLEYSYRFNQIHGISAGFDYFFDNSLRQYENASARDMAGVHLGYDFMFYKFTIKGQIGVYLTDNRGKGGYYMRPALRYDFSDKFFAQIGLKTTDGGAADWVEYGIGFKPFRW</sequence>
<reference evidence="2 3" key="1">
    <citation type="submission" date="2017-04" db="EMBL/GenBank/DDBJ databases">
        <title>A new member of the family Flavobacteriaceae isolated from ascidians.</title>
        <authorList>
            <person name="Chen L."/>
        </authorList>
    </citation>
    <scope>NUCLEOTIDE SEQUENCE [LARGE SCALE GENOMIC DNA]</scope>
    <source>
        <strain evidence="2 3">HQA918</strain>
    </source>
</reference>
<name>A0A2A4GEN5_9FLAO</name>
<keyword evidence="1" id="KW-0812">Transmembrane</keyword>
<organism evidence="2 3">
    <name type="scientific">Sediminicola luteus</name>
    <dbReference type="NCBI Taxonomy" id="319238"/>
    <lineage>
        <taxon>Bacteria</taxon>
        <taxon>Pseudomonadati</taxon>
        <taxon>Bacteroidota</taxon>
        <taxon>Flavobacteriia</taxon>
        <taxon>Flavobacteriales</taxon>
        <taxon>Flavobacteriaceae</taxon>
        <taxon>Sediminicola</taxon>
    </lineage>
</organism>
<evidence type="ECO:0000313" key="2">
    <source>
        <dbReference type="EMBL" id="PCE66255.1"/>
    </source>
</evidence>
<keyword evidence="3" id="KW-1185">Reference proteome</keyword>